<keyword evidence="2" id="KW-1133">Transmembrane helix</keyword>
<dbReference type="STRING" id="1209962.L0P925"/>
<dbReference type="GO" id="GO:0045047">
    <property type="term" value="P:protein targeting to ER"/>
    <property type="evidence" value="ECO:0007669"/>
    <property type="project" value="InterPro"/>
</dbReference>
<evidence type="ECO:0000313" key="3">
    <source>
        <dbReference type="EMBL" id="CCJ28599.1"/>
    </source>
</evidence>
<keyword evidence="2" id="KW-0472">Membrane</keyword>
<comment type="caution">
    <text evidence="3">The sequence shown here is derived from an EMBL/GenBank/DDBJ whole genome shotgun (WGS) entry which is preliminary data.</text>
</comment>
<dbReference type="AlphaFoldDB" id="L0P925"/>
<dbReference type="InParanoid" id="L0P925"/>
<feature type="compositionally biased region" description="Basic and acidic residues" evidence="1">
    <location>
        <begin position="174"/>
        <end position="196"/>
    </location>
</feature>
<dbReference type="VEuPathDB" id="FungiDB:PNEJI1_002798"/>
<feature type="region of interest" description="Disordered" evidence="1">
    <location>
        <begin position="163"/>
        <end position="196"/>
    </location>
</feature>
<proteinExistence type="predicted"/>
<dbReference type="PANTHER" id="PTHR28112:SF1">
    <property type="entry name" value="SRP-INDEPENDENT TARGETING PROTEIN 3"/>
    <property type="match status" value="1"/>
</dbReference>
<evidence type="ECO:0000256" key="2">
    <source>
        <dbReference type="SAM" id="Phobius"/>
    </source>
</evidence>
<keyword evidence="2" id="KW-0812">Transmembrane</keyword>
<dbReference type="InterPro" id="IPR012098">
    <property type="entry name" value="SND3_fun"/>
</dbReference>
<dbReference type="GO" id="GO:0005739">
    <property type="term" value="C:mitochondrion"/>
    <property type="evidence" value="ECO:0007669"/>
    <property type="project" value="TreeGrafter"/>
</dbReference>
<evidence type="ECO:0000313" key="4">
    <source>
        <dbReference type="Proteomes" id="UP000010422"/>
    </source>
</evidence>
<evidence type="ECO:0008006" key="5">
    <source>
        <dbReference type="Google" id="ProtNLM"/>
    </source>
</evidence>
<dbReference type="PANTHER" id="PTHR28112">
    <property type="entry name" value="SRP-INDEPENDENT TARGETING PROTEIN 3"/>
    <property type="match status" value="1"/>
</dbReference>
<gene>
    <name evidence="3" type="ORF">PNEJI1_002798</name>
</gene>
<dbReference type="EMBL" id="CAKM01000091">
    <property type="protein sequence ID" value="CCJ28599.1"/>
    <property type="molecule type" value="Genomic_DNA"/>
</dbReference>
<dbReference type="PIRSF" id="PIRSF008756">
    <property type="entry name" value="P_tr_PHO88"/>
    <property type="match status" value="1"/>
</dbReference>
<name>L0P925_PNEJI</name>
<dbReference type="Pfam" id="PF10032">
    <property type="entry name" value="Pho88"/>
    <property type="match status" value="1"/>
</dbReference>
<evidence type="ECO:0000256" key="1">
    <source>
        <dbReference type="SAM" id="MobiDB-lite"/>
    </source>
</evidence>
<reference evidence="3 4" key="1">
    <citation type="journal article" date="2012" name="MBio">
        <title>De novo assembly of the Pneumocystis jirovecii genome from a single bronchoalveolar lavage fluid specimen from a patient.</title>
        <authorList>
            <person name="Cisse O.H."/>
            <person name="Pagni M."/>
            <person name="Hauser P.M."/>
        </authorList>
    </citation>
    <scope>NUCLEOTIDE SEQUENCE [LARGE SCALE GENOMIC DNA]</scope>
    <source>
        <strain evidence="3 4">SE8</strain>
    </source>
</reference>
<feature type="transmembrane region" description="Helical" evidence="2">
    <location>
        <begin position="41"/>
        <end position="65"/>
    </location>
</feature>
<protein>
    <recommendedName>
        <fullName evidence="5">Inorganic phosphate transporter Pho88</fullName>
    </recommendedName>
</protein>
<accession>L0P925</accession>
<sequence length="196" mass="22483">MSSRLTKFKQYFSPQVTNLMIILGAMQISKRINFDDPEVLFYIRSLCIASNIIIALTYYICYISIKRKNDLTTLKYIRPTNPMSGQSEEQLVVTTIKEYDISELKKAIKQSLIGFLMHLYFKFSQPLLVQSILPLKTVLEGKIVQLHLWRRPATGELKRPFKKPSGLFGVSMGDDVKTDKKSIEQAEKARVGAKEE</sequence>
<dbReference type="Proteomes" id="UP000010422">
    <property type="component" value="Unassembled WGS sequence"/>
</dbReference>
<dbReference type="GO" id="GO:0005783">
    <property type="term" value="C:endoplasmic reticulum"/>
    <property type="evidence" value="ECO:0007669"/>
    <property type="project" value="InterPro"/>
</dbReference>
<organism evidence="4">
    <name type="scientific">Pneumocystis jirovecii</name>
    <name type="common">Human pneumocystis pneumonia agent</name>
    <dbReference type="NCBI Taxonomy" id="42068"/>
    <lineage>
        <taxon>Eukaryota</taxon>
        <taxon>Fungi</taxon>
        <taxon>Dikarya</taxon>
        <taxon>Ascomycota</taxon>
        <taxon>Taphrinomycotina</taxon>
        <taxon>Pneumocystomycetes</taxon>
        <taxon>Pneumocystaceae</taxon>
        <taxon>Pneumocystis</taxon>
    </lineage>
</organism>